<reference evidence="15 16" key="1">
    <citation type="submission" date="2019-04" db="EMBL/GenBank/DDBJ databases">
        <title>Psychroflexus halotolerans sp. nov., isolated from a marine solar saltern.</title>
        <authorList>
            <person name="Feng X."/>
        </authorList>
    </citation>
    <scope>NUCLEOTIDE SEQUENCE [LARGE SCALE GENOMIC DNA]</scope>
    <source>
        <strain evidence="15 16">WDS2C27</strain>
    </source>
</reference>
<feature type="domain" description="Helicase C-terminal" evidence="14">
    <location>
        <begin position="214"/>
        <end position="363"/>
    </location>
</feature>
<keyword evidence="4" id="KW-0378">Hydrolase</keyword>
<gene>
    <name evidence="15" type="ORF">FCN74_08675</name>
</gene>
<comment type="catalytic activity">
    <reaction evidence="9">
        <text>Couples ATP hydrolysis with the unwinding of duplex DNA by translocating in the 3'-5' direction.</text>
        <dbReference type="EC" id="5.6.2.4"/>
    </reaction>
</comment>
<dbReference type="InterPro" id="IPR027417">
    <property type="entry name" value="P-loop_NTPase"/>
</dbReference>
<dbReference type="CDD" id="cd17920">
    <property type="entry name" value="DEXHc_RecQ"/>
    <property type="match status" value="1"/>
</dbReference>
<keyword evidence="16" id="KW-1185">Reference proteome</keyword>
<evidence type="ECO:0000256" key="12">
    <source>
        <dbReference type="ARBA" id="ARBA00044550"/>
    </source>
</evidence>
<dbReference type="OrthoDB" id="9763310at2"/>
<dbReference type="InterPro" id="IPR011545">
    <property type="entry name" value="DEAD/DEAH_box_helicase_dom"/>
</dbReference>
<dbReference type="EC" id="5.6.2.4" evidence="10"/>
<accession>A0A4U5TRR3</accession>
<dbReference type="GO" id="GO:0005524">
    <property type="term" value="F:ATP binding"/>
    <property type="evidence" value="ECO:0007669"/>
    <property type="project" value="UniProtKB-KW"/>
</dbReference>
<dbReference type="GO" id="GO:0046872">
    <property type="term" value="F:metal ion binding"/>
    <property type="evidence" value="ECO:0007669"/>
    <property type="project" value="UniProtKB-KW"/>
</dbReference>
<evidence type="ECO:0000313" key="15">
    <source>
        <dbReference type="EMBL" id="TKS56084.1"/>
    </source>
</evidence>
<feature type="domain" description="Helicase ATP-binding" evidence="13">
    <location>
        <begin position="25"/>
        <end position="193"/>
    </location>
</feature>
<dbReference type="GO" id="GO:0009378">
    <property type="term" value="F:four-way junction helicase activity"/>
    <property type="evidence" value="ECO:0007669"/>
    <property type="project" value="TreeGrafter"/>
</dbReference>
<proteinExistence type="inferred from homology"/>
<dbReference type="PROSITE" id="PS51192">
    <property type="entry name" value="HELICASE_ATP_BIND_1"/>
    <property type="match status" value="1"/>
</dbReference>
<comment type="similarity">
    <text evidence="1">Belongs to the helicase family. RecQ subfamily.</text>
</comment>
<dbReference type="PANTHER" id="PTHR13710:SF105">
    <property type="entry name" value="ATP-DEPENDENT DNA HELICASE Q1"/>
    <property type="match status" value="1"/>
</dbReference>
<dbReference type="SUPFAM" id="SSF52540">
    <property type="entry name" value="P-loop containing nucleoside triphosphate hydrolases"/>
    <property type="match status" value="1"/>
</dbReference>
<dbReference type="GO" id="GO:0005737">
    <property type="term" value="C:cytoplasm"/>
    <property type="evidence" value="ECO:0007669"/>
    <property type="project" value="TreeGrafter"/>
</dbReference>
<dbReference type="Gene3D" id="3.40.50.300">
    <property type="entry name" value="P-loop containing nucleotide triphosphate hydrolases"/>
    <property type="match status" value="2"/>
</dbReference>
<keyword evidence="6" id="KW-0067">ATP-binding</keyword>
<dbReference type="GO" id="GO:0006310">
    <property type="term" value="P:DNA recombination"/>
    <property type="evidence" value="ECO:0007669"/>
    <property type="project" value="InterPro"/>
</dbReference>
<dbReference type="InterPro" id="IPR001650">
    <property type="entry name" value="Helicase_C-like"/>
</dbReference>
<keyword evidence="5 15" id="KW-0347">Helicase</keyword>
<keyword evidence="3" id="KW-0547">Nucleotide-binding</keyword>
<dbReference type="InterPro" id="IPR004589">
    <property type="entry name" value="DNA_helicase_ATP-dep_RecQ"/>
</dbReference>
<dbReference type="PANTHER" id="PTHR13710">
    <property type="entry name" value="DNA HELICASE RECQ FAMILY MEMBER"/>
    <property type="match status" value="1"/>
</dbReference>
<name>A0A4U5TRR3_9FLAO</name>
<dbReference type="GO" id="GO:0030894">
    <property type="term" value="C:replisome"/>
    <property type="evidence" value="ECO:0007669"/>
    <property type="project" value="TreeGrafter"/>
</dbReference>
<evidence type="ECO:0000256" key="3">
    <source>
        <dbReference type="ARBA" id="ARBA00022741"/>
    </source>
</evidence>
<dbReference type="Gene3D" id="1.10.10.10">
    <property type="entry name" value="Winged helix-like DNA-binding domain superfamily/Winged helix DNA-binding domain"/>
    <property type="match status" value="1"/>
</dbReference>
<comment type="caution">
    <text evidence="15">The sequence shown here is derived from an EMBL/GenBank/DDBJ whole genome shotgun (WGS) entry which is preliminary data.</text>
</comment>
<evidence type="ECO:0000256" key="8">
    <source>
        <dbReference type="ARBA" id="ARBA00023235"/>
    </source>
</evidence>
<evidence type="ECO:0000256" key="11">
    <source>
        <dbReference type="ARBA" id="ARBA00044535"/>
    </source>
</evidence>
<dbReference type="GO" id="GO:0016787">
    <property type="term" value="F:hydrolase activity"/>
    <property type="evidence" value="ECO:0007669"/>
    <property type="project" value="UniProtKB-KW"/>
</dbReference>
<evidence type="ECO:0000259" key="13">
    <source>
        <dbReference type="PROSITE" id="PS51192"/>
    </source>
</evidence>
<dbReference type="EMBL" id="SWMU01000003">
    <property type="protein sequence ID" value="TKS56084.1"/>
    <property type="molecule type" value="Genomic_DNA"/>
</dbReference>
<dbReference type="Pfam" id="PF00270">
    <property type="entry name" value="DEAD"/>
    <property type="match status" value="1"/>
</dbReference>
<evidence type="ECO:0000313" key="16">
    <source>
        <dbReference type="Proteomes" id="UP000306552"/>
    </source>
</evidence>
<keyword evidence="8" id="KW-0413">Isomerase</keyword>
<evidence type="ECO:0000256" key="10">
    <source>
        <dbReference type="ARBA" id="ARBA00034808"/>
    </source>
</evidence>
<evidence type="ECO:0000256" key="7">
    <source>
        <dbReference type="ARBA" id="ARBA00023125"/>
    </source>
</evidence>
<dbReference type="PROSITE" id="PS51194">
    <property type="entry name" value="HELICASE_CTER"/>
    <property type="match status" value="1"/>
</dbReference>
<dbReference type="Proteomes" id="UP000306552">
    <property type="component" value="Unassembled WGS sequence"/>
</dbReference>
<dbReference type="Pfam" id="PF16124">
    <property type="entry name" value="RecQ_Zn_bind"/>
    <property type="match status" value="1"/>
</dbReference>
<dbReference type="InterPro" id="IPR014001">
    <property type="entry name" value="Helicase_ATP-bd"/>
</dbReference>
<dbReference type="FunFam" id="3.40.50.300:FF:000296">
    <property type="entry name" value="ATP-dependent DNA helicase RecQ"/>
    <property type="match status" value="1"/>
</dbReference>
<dbReference type="GO" id="GO:0006281">
    <property type="term" value="P:DNA repair"/>
    <property type="evidence" value="ECO:0007669"/>
    <property type="project" value="TreeGrafter"/>
</dbReference>
<protein>
    <recommendedName>
        <fullName evidence="11">ATP-dependent DNA helicase RecQ</fullName>
        <ecNumber evidence="10">5.6.2.4</ecNumber>
    </recommendedName>
    <alternativeName>
        <fullName evidence="12">DNA 3'-5' helicase RecQ</fullName>
    </alternativeName>
</protein>
<dbReference type="SMART" id="SM00490">
    <property type="entry name" value="HELICc"/>
    <property type="match status" value="1"/>
</dbReference>
<evidence type="ECO:0000256" key="1">
    <source>
        <dbReference type="ARBA" id="ARBA00005446"/>
    </source>
</evidence>
<sequence length="635" mass="72920">MTDPKDILFQYWKFSNFRGLQKEVIEACLDGHDCCVFFPTGGGKSLCFQVPALAREGICIVISPLISLMQDQVQNLKLKGIKAIHLKGGLSYKETDRIFDNIANANYKFLYLSPEKLQSQVLLERLKYLNISLIAIDEAHCISHWGHDFRPAFLDIFKLRDLHPEVPIMALTATATHRVREDIQNQLQLKNPKVFKSSFKRPNIAIKILQTDNKWRELIHQVNKAKASVIVYVRSRKATLELTKLLHQNQITANAFHGGLSNLDRQLILEQWLGNKVKVVVATSAFGMGIDKPDVDLVFHMHLPESLESYYQEIGRAGRDGNPAKAVLVYNSTDTQRLSHQFLKVIPTVKDVKKVYKHLMSYLQIAYGEGDSEEFGIDLNTFCSRYNLPLRKSFEVLKLLDKLSILSFNQQYQINARIQVVVSHKVLLNYLRQNQSFKDLMTLILRTYGGIFDLFTSINLNFISNKTGFSQKKIKNDLMALESQGIISLKLTQQDLILRFLMPREDDKTINSQKKFINSYRDQKVKQIDAVCDFVQNKNQCFQMQLLEYFGDEENKMECGICSVCDAQNIQLTTKANRKDLTILILNELKKGPKTPDDLIKAINAEKTQVILVLKHLLETNKIEIQPNNFYKLLK</sequence>
<keyword evidence="2" id="KW-0479">Metal-binding</keyword>
<organism evidence="15 16">
    <name type="scientific">Mesohalobacter halotolerans</name>
    <dbReference type="NCBI Taxonomy" id="1883405"/>
    <lineage>
        <taxon>Bacteria</taxon>
        <taxon>Pseudomonadati</taxon>
        <taxon>Bacteroidota</taxon>
        <taxon>Flavobacteriia</taxon>
        <taxon>Flavobacteriales</taxon>
        <taxon>Flavobacteriaceae</taxon>
        <taxon>Mesohalobacter</taxon>
    </lineage>
</organism>
<dbReference type="InterPro" id="IPR032284">
    <property type="entry name" value="RecQ_Zn-bd"/>
</dbReference>
<dbReference type="NCBIfam" id="TIGR00614">
    <property type="entry name" value="recQ_fam"/>
    <property type="match status" value="1"/>
</dbReference>
<dbReference type="RefSeq" id="WP_138932201.1">
    <property type="nucleotide sequence ID" value="NZ_SWMU01000003.1"/>
</dbReference>
<evidence type="ECO:0000256" key="5">
    <source>
        <dbReference type="ARBA" id="ARBA00022806"/>
    </source>
</evidence>
<evidence type="ECO:0000256" key="4">
    <source>
        <dbReference type="ARBA" id="ARBA00022801"/>
    </source>
</evidence>
<dbReference type="SMART" id="SM00487">
    <property type="entry name" value="DEXDc"/>
    <property type="match status" value="1"/>
</dbReference>
<dbReference type="GO" id="GO:0003677">
    <property type="term" value="F:DNA binding"/>
    <property type="evidence" value="ECO:0007669"/>
    <property type="project" value="UniProtKB-KW"/>
</dbReference>
<dbReference type="Pfam" id="PF00271">
    <property type="entry name" value="Helicase_C"/>
    <property type="match status" value="1"/>
</dbReference>
<dbReference type="GO" id="GO:0043138">
    <property type="term" value="F:3'-5' DNA helicase activity"/>
    <property type="evidence" value="ECO:0007669"/>
    <property type="project" value="UniProtKB-EC"/>
</dbReference>
<dbReference type="GO" id="GO:0043590">
    <property type="term" value="C:bacterial nucleoid"/>
    <property type="evidence" value="ECO:0007669"/>
    <property type="project" value="TreeGrafter"/>
</dbReference>
<evidence type="ECO:0000259" key="14">
    <source>
        <dbReference type="PROSITE" id="PS51194"/>
    </source>
</evidence>
<evidence type="ECO:0000256" key="9">
    <source>
        <dbReference type="ARBA" id="ARBA00034617"/>
    </source>
</evidence>
<dbReference type="InterPro" id="IPR036388">
    <property type="entry name" value="WH-like_DNA-bd_sf"/>
</dbReference>
<evidence type="ECO:0000256" key="6">
    <source>
        <dbReference type="ARBA" id="ARBA00022840"/>
    </source>
</evidence>
<keyword evidence="7" id="KW-0238">DNA-binding</keyword>
<dbReference type="AlphaFoldDB" id="A0A4U5TRR3"/>
<evidence type="ECO:0000256" key="2">
    <source>
        <dbReference type="ARBA" id="ARBA00022723"/>
    </source>
</evidence>